<feature type="domain" description="DUF8147" evidence="2">
    <location>
        <begin position="3"/>
        <end position="115"/>
    </location>
</feature>
<name>A0A1H1AQK5_NATTX</name>
<gene>
    <name evidence="3" type="ORF">SAMN04489842_0776</name>
</gene>
<evidence type="ECO:0000313" key="4">
    <source>
        <dbReference type="Proteomes" id="UP000198848"/>
    </source>
</evidence>
<keyword evidence="1" id="KW-1133">Transmembrane helix</keyword>
<reference evidence="4" key="1">
    <citation type="submission" date="2016-10" db="EMBL/GenBank/DDBJ databases">
        <authorList>
            <person name="Varghese N."/>
            <person name="Submissions S."/>
        </authorList>
    </citation>
    <scope>NUCLEOTIDE SEQUENCE [LARGE SCALE GENOMIC DNA]</scope>
    <source>
        <strain evidence="4">DSM 24767</strain>
    </source>
</reference>
<dbReference type="OrthoDB" id="385470at2157"/>
<feature type="transmembrane region" description="Helical" evidence="1">
    <location>
        <begin position="70"/>
        <end position="90"/>
    </location>
</feature>
<keyword evidence="1" id="KW-0812">Transmembrane</keyword>
<proteinExistence type="predicted"/>
<accession>A0A1H1AQK5</accession>
<sequence length="127" mass="12680">MSARTVVLALVSGLLAFFGFGMTTAAITGPLVEFELLLGLLTGTIAGLVATAAVSVTLTPDVPPGRRRVAGITTGFGAGFFVGLVGGVVVVHLGPIQSIGSGFVLGLLCAYGVSRSGFAEGTEPIEE</sequence>
<feature type="transmembrane region" description="Helical" evidence="1">
    <location>
        <begin position="36"/>
        <end position="58"/>
    </location>
</feature>
<protein>
    <recommendedName>
        <fullName evidence="2">DUF8147 domain-containing protein</fullName>
    </recommendedName>
</protein>
<keyword evidence="4" id="KW-1185">Reference proteome</keyword>
<organism evidence="3 4">
    <name type="scientific">Natronobacterium texcoconense</name>
    <dbReference type="NCBI Taxonomy" id="1095778"/>
    <lineage>
        <taxon>Archaea</taxon>
        <taxon>Methanobacteriati</taxon>
        <taxon>Methanobacteriota</taxon>
        <taxon>Stenosarchaea group</taxon>
        <taxon>Halobacteria</taxon>
        <taxon>Halobacteriales</taxon>
        <taxon>Natrialbaceae</taxon>
        <taxon>Natronobacterium</taxon>
    </lineage>
</organism>
<evidence type="ECO:0000256" key="1">
    <source>
        <dbReference type="SAM" id="Phobius"/>
    </source>
</evidence>
<dbReference type="RefSeq" id="WP_090377609.1">
    <property type="nucleotide sequence ID" value="NZ_FNLC01000001.1"/>
</dbReference>
<evidence type="ECO:0000259" key="2">
    <source>
        <dbReference type="Pfam" id="PF26472"/>
    </source>
</evidence>
<dbReference type="STRING" id="1095778.SAMN04489842_0776"/>
<feature type="transmembrane region" description="Helical" evidence="1">
    <location>
        <begin position="96"/>
        <end position="113"/>
    </location>
</feature>
<dbReference type="AlphaFoldDB" id="A0A1H1AQK5"/>
<keyword evidence="1" id="KW-0472">Membrane</keyword>
<dbReference type="InterPro" id="IPR058460">
    <property type="entry name" value="DUF8147"/>
</dbReference>
<dbReference type="Proteomes" id="UP000198848">
    <property type="component" value="Unassembled WGS sequence"/>
</dbReference>
<dbReference type="Pfam" id="PF26472">
    <property type="entry name" value="DUF8147"/>
    <property type="match status" value="1"/>
</dbReference>
<dbReference type="EMBL" id="FNLC01000001">
    <property type="protein sequence ID" value="SDQ41894.1"/>
    <property type="molecule type" value="Genomic_DNA"/>
</dbReference>
<evidence type="ECO:0000313" key="3">
    <source>
        <dbReference type="EMBL" id="SDQ41894.1"/>
    </source>
</evidence>